<dbReference type="SUPFAM" id="SSF63380">
    <property type="entry name" value="Riboflavin synthase domain-like"/>
    <property type="match status" value="1"/>
</dbReference>
<dbReference type="GO" id="GO:0016491">
    <property type="term" value="F:oxidoreductase activity"/>
    <property type="evidence" value="ECO:0007669"/>
    <property type="project" value="InterPro"/>
</dbReference>
<dbReference type="RefSeq" id="XP_004368054.1">
    <property type="nucleotide sequence ID" value="XM_004367997.1"/>
</dbReference>
<dbReference type="PRINTS" id="PR00371">
    <property type="entry name" value="FPNCR"/>
</dbReference>
<evidence type="ECO:0000256" key="2">
    <source>
        <dbReference type="ARBA" id="ARBA00022630"/>
    </source>
</evidence>
<evidence type="ECO:0000313" key="6">
    <source>
        <dbReference type="Proteomes" id="UP000011083"/>
    </source>
</evidence>
<dbReference type="OMA" id="AGHIFEM"/>
<dbReference type="PRINTS" id="PR00406">
    <property type="entry name" value="CYTB5RDTASE"/>
</dbReference>
<dbReference type="InterPro" id="IPR017938">
    <property type="entry name" value="Riboflavin_synthase-like_b-brl"/>
</dbReference>
<name>L8HI84_ACACF</name>
<dbReference type="PROSITE" id="PS51384">
    <property type="entry name" value="FAD_FR"/>
    <property type="match status" value="1"/>
</dbReference>
<proteinExistence type="predicted"/>
<accession>L8HI84</accession>
<dbReference type="Gene3D" id="2.30.110.10">
    <property type="entry name" value="Electron Transport, Fmn-binding Protein, Chain A"/>
    <property type="match status" value="1"/>
</dbReference>
<comment type="cofactor">
    <cofactor evidence="1">
        <name>FAD</name>
        <dbReference type="ChEBI" id="CHEBI:57692"/>
    </cofactor>
</comment>
<dbReference type="PANTHER" id="PTHR42815:SF2">
    <property type="entry name" value="FAD-BINDING, PUTATIVE (AFU_ORTHOLOGUE AFUA_6G07600)-RELATED"/>
    <property type="match status" value="1"/>
</dbReference>
<feature type="domain" description="FAD-binding FR-type" evidence="4">
    <location>
        <begin position="294"/>
        <end position="408"/>
    </location>
</feature>
<dbReference type="InterPro" id="IPR001433">
    <property type="entry name" value="OxRdtase_FAD/NAD-bd"/>
</dbReference>
<dbReference type="InterPro" id="IPR017927">
    <property type="entry name" value="FAD-bd_FR_type"/>
</dbReference>
<keyword evidence="2" id="KW-0285">Flavoprotein</keyword>
<keyword evidence="3" id="KW-0274">FAD</keyword>
<dbReference type="Gene3D" id="2.40.30.10">
    <property type="entry name" value="Translation factors"/>
    <property type="match status" value="1"/>
</dbReference>
<protein>
    <submittedName>
        <fullName evidence="5">Oxidoreductase NADbinding domain containing protein</fullName>
    </submittedName>
</protein>
<dbReference type="GeneID" id="14926347"/>
<dbReference type="InterPro" id="IPR012349">
    <property type="entry name" value="Split_barrel_FMN-bd"/>
</dbReference>
<dbReference type="KEGG" id="acan:ACA1_290750"/>
<evidence type="ECO:0000259" key="4">
    <source>
        <dbReference type="PROSITE" id="PS51384"/>
    </source>
</evidence>
<evidence type="ECO:0000313" key="5">
    <source>
        <dbReference type="EMBL" id="ELR25299.1"/>
    </source>
</evidence>
<keyword evidence="6" id="KW-1185">Reference proteome</keyword>
<evidence type="ECO:0000256" key="1">
    <source>
        <dbReference type="ARBA" id="ARBA00001974"/>
    </source>
</evidence>
<dbReference type="InterPro" id="IPR001709">
    <property type="entry name" value="Flavoprot_Pyr_Nucl_cyt_Rdtase"/>
</dbReference>
<reference evidence="5 6" key="1">
    <citation type="journal article" date="2013" name="Genome Biol.">
        <title>Genome of Acanthamoeba castellanii highlights extensive lateral gene transfer and early evolution of tyrosine kinase signaling.</title>
        <authorList>
            <person name="Clarke M."/>
            <person name="Lohan A.J."/>
            <person name="Liu B."/>
            <person name="Lagkouvardos I."/>
            <person name="Roy S."/>
            <person name="Zafar N."/>
            <person name="Bertelli C."/>
            <person name="Schilde C."/>
            <person name="Kianianmomeni A."/>
            <person name="Burglin T.R."/>
            <person name="Frech C."/>
            <person name="Turcotte B."/>
            <person name="Kopec K.O."/>
            <person name="Synnott J.M."/>
            <person name="Choo C."/>
            <person name="Paponov I."/>
            <person name="Finkler A."/>
            <person name="Soon Heng Tan C."/>
            <person name="Hutchins A.P."/>
            <person name="Weinmeier T."/>
            <person name="Rattei T."/>
            <person name="Chu J.S."/>
            <person name="Gimenez G."/>
            <person name="Irimia M."/>
            <person name="Rigden D.J."/>
            <person name="Fitzpatrick D.A."/>
            <person name="Lorenzo-Morales J."/>
            <person name="Bateman A."/>
            <person name="Chiu C.H."/>
            <person name="Tang P."/>
            <person name="Hegemann P."/>
            <person name="Fromm H."/>
            <person name="Raoult D."/>
            <person name="Greub G."/>
            <person name="Miranda-Saavedra D."/>
            <person name="Chen N."/>
            <person name="Nash P."/>
            <person name="Ginger M.L."/>
            <person name="Horn M."/>
            <person name="Schaap P."/>
            <person name="Caler L."/>
            <person name="Loftus B."/>
        </authorList>
    </citation>
    <scope>NUCLEOTIDE SEQUENCE [LARGE SCALE GENOMIC DNA]</scope>
    <source>
        <strain evidence="5 6">Neff</strain>
    </source>
</reference>
<dbReference type="Proteomes" id="UP000011083">
    <property type="component" value="Unassembled WGS sequence"/>
</dbReference>
<organism evidence="5 6">
    <name type="scientific">Acanthamoeba castellanii (strain ATCC 30010 / Neff)</name>
    <dbReference type="NCBI Taxonomy" id="1257118"/>
    <lineage>
        <taxon>Eukaryota</taxon>
        <taxon>Amoebozoa</taxon>
        <taxon>Discosea</taxon>
        <taxon>Longamoebia</taxon>
        <taxon>Centramoebida</taxon>
        <taxon>Acanthamoebidae</taxon>
        <taxon>Acanthamoeba</taxon>
    </lineage>
</organism>
<dbReference type="VEuPathDB" id="AmoebaDB:ACA1_290750"/>
<dbReference type="EMBL" id="KB007805">
    <property type="protein sequence ID" value="ELR25299.1"/>
    <property type="molecule type" value="Genomic_DNA"/>
</dbReference>
<evidence type="ECO:0000256" key="3">
    <source>
        <dbReference type="ARBA" id="ARBA00022827"/>
    </source>
</evidence>
<dbReference type="PANTHER" id="PTHR42815">
    <property type="entry name" value="FAD-BINDING, PUTATIVE (AFU_ORTHOLOGUE AFUA_6G07600)-RELATED"/>
    <property type="match status" value="1"/>
</dbReference>
<dbReference type="Gene3D" id="3.40.50.80">
    <property type="entry name" value="Nucleotide-binding domain of ferredoxin-NADP reductase (FNR) module"/>
    <property type="match status" value="1"/>
</dbReference>
<dbReference type="InterPro" id="IPR039261">
    <property type="entry name" value="FNR_nucleotide-bd"/>
</dbReference>
<dbReference type="Pfam" id="PF00175">
    <property type="entry name" value="NAD_binding_1"/>
    <property type="match status" value="1"/>
</dbReference>
<sequence length="550" mass="59828">MEYAYEDRVHEGEREVQAKLGVLEAQVDMTRVMRPYMPHQHRLFFQECLACLFVGSVDRQGQLWASVLPGLPGFIESPTDKSLHVRTPVPPHDPLVAGGGLQPGAPIGFLGMQLDTRRRNRANGKVARVHDGGRGGFDFALDISFGNCPKYIQTRAVEFTEDAGERLGRECEVVETKRVLSPEMRAYVERSDTFFVASCFLKDPNHPAHGVDVSHRGVEPGAIHFRDDGDGASAATTLVWPDYVGNFLFNTLGNLVKDPRCGLLFIDFGPSGDVLQLTGRATVEWDVREVPGAHRSVAFTVQRARLRETHDTMTLVLTATIPLTTTQKPGQYGTFLIDLPGGDASSSSETATLSRTWTLSSAPLSPSEYQVAITVKRQPGGKASAWLHDASVGDSLRLVNVGGDFHLPPTAPGDDAAAGAQRLLFVAGGVGVTPLMSMLRGLVHRQPAAVDVVFLYSVRTTDDFIFGDELVELASTLPGLALHVTALPRRGGVSVRRGRWTAEAIRECVPDLAERAAYVCGPDAFMTHITTLLKDELHSPAPVHTESFTY</sequence>
<dbReference type="AlphaFoldDB" id="L8HI84"/>
<dbReference type="SUPFAM" id="SSF52343">
    <property type="entry name" value="Ferredoxin reductase-like, C-terminal NADP-linked domain"/>
    <property type="match status" value="1"/>
</dbReference>
<gene>
    <name evidence="5" type="ORF">ACA1_290750</name>
</gene>
<dbReference type="SUPFAM" id="SSF50475">
    <property type="entry name" value="FMN-binding split barrel"/>
    <property type="match status" value="1"/>
</dbReference>
<dbReference type="STRING" id="1257118.L8HI84"/>
<dbReference type="OrthoDB" id="275556at2759"/>